<comment type="caution">
    <text evidence="1">The sequence shown here is derived from an EMBL/GenBank/DDBJ whole genome shotgun (WGS) entry which is preliminary data.</text>
</comment>
<name>A0ACB9NU65_9MYRT</name>
<protein>
    <submittedName>
        <fullName evidence="1">Uncharacterized protein</fullName>
    </submittedName>
</protein>
<dbReference type="EMBL" id="CM042886">
    <property type="protein sequence ID" value="KAI4340043.1"/>
    <property type="molecule type" value="Genomic_DNA"/>
</dbReference>
<evidence type="ECO:0000313" key="1">
    <source>
        <dbReference type="EMBL" id="KAI4340043.1"/>
    </source>
</evidence>
<organism evidence="1 2">
    <name type="scientific">Melastoma candidum</name>
    <dbReference type="NCBI Taxonomy" id="119954"/>
    <lineage>
        <taxon>Eukaryota</taxon>
        <taxon>Viridiplantae</taxon>
        <taxon>Streptophyta</taxon>
        <taxon>Embryophyta</taxon>
        <taxon>Tracheophyta</taxon>
        <taxon>Spermatophyta</taxon>
        <taxon>Magnoliopsida</taxon>
        <taxon>eudicotyledons</taxon>
        <taxon>Gunneridae</taxon>
        <taxon>Pentapetalae</taxon>
        <taxon>rosids</taxon>
        <taxon>malvids</taxon>
        <taxon>Myrtales</taxon>
        <taxon>Melastomataceae</taxon>
        <taxon>Melastomatoideae</taxon>
        <taxon>Melastomateae</taxon>
        <taxon>Melastoma</taxon>
    </lineage>
</organism>
<gene>
    <name evidence="1" type="ORF">MLD38_024918</name>
</gene>
<sequence>MGNCFRHESGMQWGGDDWGSTFARNKYDDEDVDVTGRIKVSGRMKTGAEVKVKMSKKQLEELLNKLDAEDRVSVHQVMSHLLHMSVPRRSWSPALTSIPEV</sequence>
<accession>A0ACB9NU65</accession>
<keyword evidence="2" id="KW-1185">Reference proteome</keyword>
<evidence type="ECO:0000313" key="2">
    <source>
        <dbReference type="Proteomes" id="UP001057402"/>
    </source>
</evidence>
<dbReference type="Proteomes" id="UP001057402">
    <property type="component" value="Chromosome 7"/>
</dbReference>
<reference evidence="2" key="1">
    <citation type="journal article" date="2023" name="Front. Plant Sci.">
        <title>Chromosomal-level genome assembly of Melastoma candidum provides insights into trichome evolution.</title>
        <authorList>
            <person name="Zhong Y."/>
            <person name="Wu W."/>
            <person name="Sun C."/>
            <person name="Zou P."/>
            <person name="Liu Y."/>
            <person name="Dai S."/>
            <person name="Zhou R."/>
        </authorList>
    </citation>
    <scope>NUCLEOTIDE SEQUENCE [LARGE SCALE GENOMIC DNA]</scope>
</reference>
<proteinExistence type="predicted"/>